<evidence type="ECO:0000256" key="1">
    <source>
        <dbReference type="SAM" id="MobiDB-lite"/>
    </source>
</evidence>
<dbReference type="OrthoDB" id="6371055at2759"/>
<evidence type="ECO:0000256" key="2">
    <source>
        <dbReference type="SAM" id="SignalP"/>
    </source>
</evidence>
<reference evidence="3 4" key="1">
    <citation type="submission" date="2018-04" db="EMBL/GenBank/DDBJ databases">
        <authorList>
            <person name="Zhang X."/>
            <person name="Yuan J."/>
            <person name="Li F."/>
            <person name="Xiang J."/>
        </authorList>
    </citation>
    <scope>NUCLEOTIDE SEQUENCE [LARGE SCALE GENOMIC DNA]</scope>
    <source>
        <tissue evidence="3">Muscle</tissue>
    </source>
</reference>
<dbReference type="EMBL" id="QCYY01003095">
    <property type="protein sequence ID" value="ROT65353.1"/>
    <property type="molecule type" value="Genomic_DNA"/>
</dbReference>
<sequence>MWKELVLLAGALAFAHAQQFDYYDYVDDAQTREDLLRPSLDLHPNTPPNSRPQTTQIPLRIDTKTGGFVYQYAGADGSAKYELRLPNGTVTGNYTFINDLGERETRWYSAGVHDPSLVDETTDPNYVDRGNYDLYKHLEEPYVHIAGTDGSFDAQAPRSSPRAQPPIFEGVPVEPLEPLPPVPAAPPPPPVRSGRGRAGGRVKVSSRPVSPPHRLNSQSATDAFLDDIISRFS</sequence>
<dbReference type="Proteomes" id="UP000283509">
    <property type="component" value="Unassembled WGS sequence"/>
</dbReference>
<evidence type="ECO:0000313" key="3">
    <source>
        <dbReference type="EMBL" id="ROT65353.1"/>
    </source>
</evidence>
<keyword evidence="4" id="KW-1185">Reference proteome</keyword>
<feature type="chain" id="PRO_5019056081" evidence="2">
    <location>
        <begin position="18"/>
        <end position="233"/>
    </location>
</feature>
<evidence type="ECO:0000313" key="4">
    <source>
        <dbReference type="Proteomes" id="UP000283509"/>
    </source>
</evidence>
<keyword evidence="2" id="KW-0732">Signal</keyword>
<feature type="region of interest" description="Disordered" evidence="1">
    <location>
        <begin position="150"/>
        <end position="233"/>
    </location>
</feature>
<accession>A0A423SMD6</accession>
<gene>
    <name evidence="3" type="ORF">C7M84_016686</name>
</gene>
<reference evidence="3 4" key="2">
    <citation type="submission" date="2019-01" db="EMBL/GenBank/DDBJ databases">
        <title>The decoding of complex shrimp genome reveals the adaptation for benthos swimmer, frequently molting mechanism and breeding impact on genome.</title>
        <authorList>
            <person name="Sun Y."/>
            <person name="Gao Y."/>
            <person name="Yu Y."/>
        </authorList>
    </citation>
    <scope>NUCLEOTIDE SEQUENCE [LARGE SCALE GENOMIC DNA]</scope>
    <source>
        <tissue evidence="3">Muscle</tissue>
    </source>
</reference>
<proteinExistence type="predicted"/>
<organism evidence="3 4">
    <name type="scientific">Penaeus vannamei</name>
    <name type="common">Whiteleg shrimp</name>
    <name type="synonym">Litopenaeus vannamei</name>
    <dbReference type="NCBI Taxonomy" id="6689"/>
    <lineage>
        <taxon>Eukaryota</taxon>
        <taxon>Metazoa</taxon>
        <taxon>Ecdysozoa</taxon>
        <taxon>Arthropoda</taxon>
        <taxon>Crustacea</taxon>
        <taxon>Multicrustacea</taxon>
        <taxon>Malacostraca</taxon>
        <taxon>Eumalacostraca</taxon>
        <taxon>Eucarida</taxon>
        <taxon>Decapoda</taxon>
        <taxon>Dendrobranchiata</taxon>
        <taxon>Penaeoidea</taxon>
        <taxon>Penaeidae</taxon>
        <taxon>Penaeus</taxon>
    </lineage>
</organism>
<feature type="compositionally biased region" description="Pro residues" evidence="1">
    <location>
        <begin position="175"/>
        <end position="191"/>
    </location>
</feature>
<protein>
    <submittedName>
        <fullName evidence="3">Putative serine/arginine repetitive matrix protein 2</fullName>
    </submittedName>
</protein>
<name>A0A423SMD6_PENVA</name>
<feature type="signal peptide" evidence="2">
    <location>
        <begin position="1"/>
        <end position="17"/>
    </location>
</feature>
<comment type="caution">
    <text evidence="3">The sequence shown here is derived from an EMBL/GenBank/DDBJ whole genome shotgun (WGS) entry which is preliminary data.</text>
</comment>
<dbReference type="AlphaFoldDB" id="A0A423SMD6"/>